<dbReference type="PANTHER" id="PTHR41328">
    <property type="entry name" value="TERMINASE SMALL SUBUNIT-RELATED"/>
    <property type="match status" value="1"/>
</dbReference>
<dbReference type="GO" id="GO:0051276">
    <property type="term" value="P:chromosome organization"/>
    <property type="evidence" value="ECO:0007669"/>
    <property type="project" value="InterPro"/>
</dbReference>
<keyword evidence="1" id="KW-1188">Viral release from host cell</keyword>
<dbReference type="InterPro" id="IPR005335">
    <property type="entry name" value="Terminase_ssu"/>
</dbReference>
<dbReference type="PANTHER" id="PTHR41328:SF2">
    <property type="entry name" value="TERMINASE SMALL SUBUNIT"/>
    <property type="match status" value="1"/>
</dbReference>
<evidence type="ECO:0000313" key="4">
    <source>
        <dbReference type="EMBL" id="DAE26363.1"/>
    </source>
</evidence>
<dbReference type="Gene3D" id="1.10.10.1400">
    <property type="entry name" value="Terminase, small subunit, N-terminal DNA-binding domain, HTH motif"/>
    <property type="match status" value="1"/>
</dbReference>
<feature type="compositionally biased region" description="Basic and acidic residues" evidence="3">
    <location>
        <begin position="194"/>
        <end position="207"/>
    </location>
</feature>
<proteinExistence type="predicted"/>
<dbReference type="InterPro" id="IPR038713">
    <property type="entry name" value="Terminase_Gp1_N_sf"/>
</dbReference>
<keyword evidence="2" id="KW-0231">Viral genome packaging</keyword>
<feature type="region of interest" description="Disordered" evidence="3">
    <location>
        <begin position="180"/>
        <end position="207"/>
    </location>
</feature>
<dbReference type="InterPro" id="IPR052404">
    <property type="entry name" value="SPP1-like_terminase"/>
</dbReference>
<reference evidence="4" key="1">
    <citation type="journal article" date="2021" name="Proc. Natl. Acad. Sci. U.S.A.">
        <title>A Catalog of Tens of Thousands of Viruses from Human Metagenomes Reveals Hidden Associations with Chronic Diseases.</title>
        <authorList>
            <person name="Tisza M.J."/>
            <person name="Buck C.B."/>
        </authorList>
    </citation>
    <scope>NUCLEOTIDE SEQUENCE</scope>
    <source>
        <strain evidence="4">CtQ6D10</strain>
    </source>
</reference>
<sequence>MIFSGCFPLCGGGGLLLCFGVVSVAKLTDKQKRFVDEYLVDLNATAAARRAGYKDPNIGRQLITKNNVSAEIQKRQEKLRGKLEITQERVLEELAAIAFANGTDFATITHNGLVRLTPTDEVPEEKKKAVASIKEGQYGTEVKLHDKVRALELLGKHLGMFDSKNGGSEAPENNIFEVIDQSTREEIDTDGIPEIEHPAKPGHDLVE</sequence>
<dbReference type="Pfam" id="PF03592">
    <property type="entry name" value="Terminase_2"/>
    <property type="match status" value="1"/>
</dbReference>
<accession>A0A8S5R5H5</accession>
<name>A0A8S5R5H5_9CAUD</name>
<evidence type="ECO:0000256" key="1">
    <source>
        <dbReference type="ARBA" id="ARBA00022612"/>
    </source>
</evidence>
<evidence type="ECO:0000256" key="2">
    <source>
        <dbReference type="ARBA" id="ARBA00023219"/>
    </source>
</evidence>
<dbReference type="EMBL" id="BK015816">
    <property type="protein sequence ID" value="DAE26363.1"/>
    <property type="molecule type" value="Genomic_DNA"/>
</dbReference>
<evidence type="ECO:0000256" key="3">
    <source>
        <dbReference type="SAM" id="MobiDB-lite"/>
    </source>
</evidence>
<protein>
    <submittedName>
        <fullName evidence="4">Terminase small subunit</fullName>
    </submittedName>
</protein>
<organism evidence="4">
    <name type="scientific">Myoviridae sp. ctQ6D10</name>
    <dbReference type="NCBI Taxonomy" id="2827288"/>
    <lineage>
        <taxon>Viruses</taxon>
        <taxon>Duplodnaviria</taxon>
        <taxon>Heunggongvirae</taxon>
        <taxon>Uroviricota</taxon>
        <taxon>Caudoviricetes</taxon>
    </lineage>
</organism>